<dbReference type="PANTHER" id="PTHR12001">
    <property type="entry name" value="GERANYLGERANYL PYROPHOSPHATE SYNTHASE"/>
    <property type="match status" value="1"/>
</dbReference>
<dbReference type="OrthoDB" id="4497239at2"/>
<reference evidence="4 5" key="1">
    <citation type="submission" date="2018-03" db="EMBL/GenBank/DDBJ databases">
        <title>Genomic Encyclopedia of Archaeal and Bacterial Type Strains, Phase II (KMG-II): from individual species to whole genera.</title>
        <authorList>
            <person name="Goeker M."/>
        </authorList>
    </citation>
    <scope>NUCLEOTIDE SEQUENCE [LARGE SCALE GENOMIC DNA]</scope>
    <source>
        <strain evidence="4 5">DSM 100065</strain>
    </source>
</reference>
<dbReference type="CDD" id="cd00685">
    <property type="entry name" value="Trans_IPPS_HT"/>
    <property type="match status" value="1"/>
</dbReference>
<dbReference type="EMBL" id="PVUE01000012">
    <property type="protein sequence ID" value="PRZ41086.1"/>
    <property type="molecule type" value="Genomic_DNA"/>
</dbReference>
<keyword evidence="2" id="KW-0460">Magnesium</keyword>
<sequence length="342" mass="36200">MTIRTDSISTEDGLARARDLVRPALRDALQRLDTATREVCGYHLGFWDADGTPRAGAGKGVRPALAILSARAAGSDAAVGVPAAVACELVHNFSLLHDDIMDRDTERRHRRTAWALYGESRAILAGDALQSLASELLAEAPSPTSAWAVRCLNAATRRLIAGQAADLAFETRDDVSLDECLAMAAAKTGALMACSASLGAVLADAPSELAMGLTDYGTHIGLAFQLVDDLLGIWGTPERTGKPVLSDLRSRKKSVPVVAAFDAGGPAAEALRSLYALDREMTAAELIEAAELVTDAGGRAWTEKAADRELAAALECLEPLDMPPDVREQFVVLARQLSGRDE</sequence>
<evidence type="ECO:0000313" key="4">
    <source>
        <dbReference type="EMBL" id="PRZ41086.1"/>
    </source>
</evidence>
<name>A0A2T0ZXK4_9ACTN</name>
<dbReference type="InterPro" id="IPR033749">
    <property type="entry name" value="Polyprenyl_synt_CS"/>
</dbReference>
<proteinExistence type="inferred from homology"/>
<comment type="caution">
    <text evidence="4">The sequence shown here is derived from an EMBL/GenBank/DDBJ whole genome shotgun (WGS) entry which is preliminary data.</text>
</comment>
<dbReference type="Proteomes" id="UP000237752">
    <property type="component" value="Unassembled WGS sequence"/>
</dbReference>
<protein>
    <submittedName>
        <fullName evidence="4">Geranylgeranyl diphosphate synthase type I</fullName>
    </submittedName>
</protein>
<dbReference type="InterPro" id="IPR000092">
    <property type="entry name" value="Polyprenyl_synt"/>
</dbReference>
<evidence type="ECO:0000256" key="3">
    <source>
        <dbReference type="RuleBase" id="RU004466"/>
    </source>
</evidence>
<dbReference type="InterPro" id="IPR008949">
    <property type="entry name" value="Isoprenoid_synthase_dom_sf"/>
</dbReference>
<dbReference type="PROSITE" id="PS00444">
    <property type="entry name" value="POLYPRENYL_SYNTHASE_2"/>
    <property type="match status" value="1"/>
</dbReference>
<dbReference type="PROSITE" id="PS00723">
    <property type="entry name" value="POLYPRENYL_SYNTHASE_1"/>
    <property type="match status" value="1"/>
</dbReference>
<evidence type="ECO:0000256" key="2">
    <source>
        <dbReference type="ARBA" id="ARBA00022842"/>
    </source>
</evidence>
<dbReference type="Pfam" id="PF00348">
    <property type="entry name" value="polyprenyl_synt"/>
    <property type="match status" value="1"/>
</dbReference>
<gene>
    <name evidence="4" type="ORF">CLV47_112119</name>
</gene>
<dbReference type="GO" id="GO:0008299">
    <property type="term" value="P:isoprenoid biosynthetic process"/>
    <property type="evidence" value="ECO:0007669"/>
    <property type="project" value="InterPro"/>
</dbReference>
<dbReference type="AlphaFoldDB" id="A0A2T0ZXK4"/>
<organism evidence="4 5">
    <name type="scientific">Antricoccus suffuscus</name>
    <dbReference type="NCBI Taxonomy" id="1629062"/>
    <lineage>
        <taxon>Bacteria</taxon>
        <taxon>Bacillati</taxon>
        <taxon>Actinomycetota</taxon>
        <taxon>Actinomycetes</taxon>
        <taxon>Geodermatophilales</taxon>
        <taxon>Antricoccaceae</taxon>
        <taxon>Antricoccus</taxon>
    </lineage>
</organism>
<dbReference type="SFLD" id="SFLDG01017">
    <property type="entry name" value="Polyprenyl_Transferase_Like"/>
    <property type="match status" value="1"/>
</dbReference>
<dbReference type="Gene3D" id="1.10.600.10">
    <property type="entry name" value="Farnesyl Diphosphate Synthase"/>
    <property type="match status" value="1"/>
</dbReference>
<dbReference type="SFLD" id="SFLDS00005">
    <property type="entry name" value="Isoprenoid_Synthase_Type_I"/>
    <property type="match status" value="1"/>
</dbReference>
<keyword evidence="5" id="KW-1185">Reference proteome</keyword>
<dbReference type="RefSeq" id="WP_106349734.1">
    <property type="nucleotide sequence ID" value="NZ_PVUE01000012.1"/>
</dbReference>
<keyword evidence="1" id="KW-0479">Metal-binding</keyword>
<keyword evidence="3" id="KW-0808">Transferase</keyword>
<comment type="similarity">
    <text evidence="3">Belongs to the FPP/GGPP synthase family.</text>
</comment>
<dbReference type="GO" id="GO:0046872">
    <property type="term" value="F:metal ion binding"/>
    <property type="evidence" value="ECO:0007669"/>
    <property type="project" value="UniProtKB-KW"/>
</dbReference>
<evidence type="ECO:0000256" key="1">
    <source>
        <dbReference type="ARBA" id="ARBA00022723"/>
    </source>
</evidence>
<dbReference type="SUPFAM" id="SSF48576">
    <property type="entry name" value="Terpenoid synthases"/>
    <property type="match status" value="1"/>
</dbReference>
<dbReference type="PANTHER" id="PTHR12001:SF71">
    <property type="entry name" value="(2E,6E)-FARNESYL DIPHOSPHATE SYNTHASE"/>
    <property type="match status" value="1"/>
</dbReference>
<dbReference type="GO" id="GO:0004659">
    <property type="term" value="F:prenyltransferase activity"/>
    <property type="evidence" value="ECO:0007669"/>
    <property type="project" value="InterPro"/>
</dbReference>
<evidence type="ECO:0000313" key="5">
    <source>
        <dbReference type="Proteomes" id="UP000237752"/>
    </source>
</evidence>
<accession>A0A2T0ZXK4</accession>